<evidence type="ECO:0000313" key="1">
    <source>
        <dbReference type="EMBL" id="EMY80254.1"/>
    </source>
</evidence>
<dbReference type="Proteomes" id="UP000012317">
    <property type="component" value="Unassembled WGS sequence"/>
</dbReference>
<evidence type="ECO:0000313" key="2">
    <source>
        <dbReference type="Proteomes" id="UP000012317"/>
    </source>
</evidence>
<dbReference type="AlphaFoldDB" id="N1WSY6"/>
<name>N1WSY6_9FLAO</name>
<dbReference type="SUPFAM" id="SSF53098">
    <property type="entry name" value="Ribonuclease H-like"/>
    <property type="match status" value="1"/>
</dbReference>
<dbReference type="InterPro" id="IPR012337">
    <property type="entry name" value="RNaseH-like_sf"/>
</dbReference>
<protein>
    <submittedName>
        <fullName evidence="1">Transposase</fullName>
    </submittedName>
</protein>
<sequence>MLIFKKKNRSGTTSEGVVDKSRGGFRELHTIAHSKSRFLFTAKRHYKENFLSFKQEFTKVFRKYGIPKKIHTEDGSPFKFVAAI</sequence>
<dbReference type="EMBL" id="APLF01000017">
    <property type="protein sequence ID" value="EMY80254.1"/>
    <property type="molecule type" value="Genomic_DNA"/>
</dbReference>
<organism evidence="1 2">
    <name type="scientific">Psychroflexus gondwanensis ACAM 44</name>
    <dbReference type="NCBI Taxonomy" id="1189619"/>
    <lineage>
        <taxon>Bacteria</taxon>
        <taxon>Pseudomonadati</taxon>
        <taxon>Bacteroidota</taxon>
        <taxon>Flavobacteriia</taxon>
        <taxon>Flavobacteriales</taxon>
        <taxon>Flavobacteriaceae</taxon>
        <taxon>Psychroflexus</taxon>
    </lineage>
</organism>
<comment type="caution">
    <text evidence="1">The sequence shown here is derived from an EMBL/GenBank/DDBJ whole genome shotgun (WGS) entry which is preliminary data.</text>
</comment>
<proteinExistence type="predicted"/>
<accession>N1WSY6</accession>
<dbReference type="GO" id="GO:0003676">
    <property type="term" value="F:nucleic acid binding"/>
    <property type="evidence" value="ECO:0007669"/>
    <property type="project" value="InterPro"/>
</dbReference>
<reference evidence="1 2" key="1">
    <citation type="journal article" date="2014" name="Genome Biol. Evol.">
        <title>Extensive gene acquisition in the extremely psychrophilic bacterial species Psychroflexus torquis and the link to sea-ice ecosystem specialism.</title>
        <authorList>
            <person name="Feng S."/>
            <person name="Powell S.M."/>
            <person name="Wilson R."/>
            <person name="Bowman J.P."/>
        </authorList>
    </citation>
    <scope>NUCLEOTIDE SEQUENCE [LARGE SCALE GENOMIC DNA]</scope>
    <source>
        <strain evidence="1 2">ACAM 44</strain>
    </source>
</reference>
<dbReference type="eggNOG" id="COG2801">
    <property type="taxonomic scope" value="Bacteria"/>
</dbReference>
<gene>
    <name evidence="1" type="ORF">pgond44_12992</name>
</gene>
<dbReference type="InterPro" id="IPR036397">
    <property type="entry name" value="RNaseH_sf"/>
</dbReference>
<keyword evidence="2" id="KW-1185">Reference proteome</keyword>
<dbReference type="Gene3D" id="3.30.420.10">
    <property type="entry name" value="Ribonuclease H-like superfamily/Ribonuclease H"/>
    <property type="match status" value="1"/>
</dbReference>
<dbReference type="STRING" id="1189619.pgond44_12992"/>